<name>F6EWC8_SPHCR</name>
<feature type="chain" id="PRO_5003339537" evidence="4">
    <location>
        <begin position="24"/>
        <end position="511"/>
    </location>
</feature>
<dbReference type="AlphaFoldDB" id="F6EWC8"/>
<evidence type="ECO:0000259" key="5">
    <source>
        <dbReference type="Pfam" id="PF07687"/>
    </source>
</evidence>
<dbReference type="GO" id="GO:0046872">
    <property type="term" value="F:metal ion binding"/>
    <property type="evidence" value="ECO:0007669"/>
    <property type="project" value="UniProtKB-KW"/>
</dbReference>
<dbReference type="KEGG" id="sch:Sphch_2156"/>
<feature type="domain" description="Peptidase M20 dimerisation" evidence="5">
    <location>
        <begin position="240"/>
        <end position="392"/>
    </location>
</feature>
<organism evidence="6 7">
    <name type="scientific">Sphingobium chlorophenolicum L-1</name>
    <dbReference type="NCBI Taxonomy" id="690566"/>
    <lineage>
        <taxon>Bacteria</taxon>
        <taxon>Pseudomonadati</taxon>
        <taxon>Pseudomonadota</taxon>
        <taxon>Alphaproteobacteria</taxon>
        <taxon>Sphingomonadales</taxon>
        <taxon>Sphingomonadaceae</taxon>
        <taxon>Sphingobium</taxon>
    </lineage>
</organism>
<gene>
    <name evidence="6" type="ORF">Sphch_2156</name>
</gene>
<dbReference type="Pfam" id="PF07687">
    <property type="entry name" value="M20_dimer"/>
    <property type="match status" value="1"/>
</dbReference>
<accession>F6EWC8</accession>
<dbReference type="Pfam" id="PF01546">
    <property type="entry name" value="Peptidase_M20"/>
    <property type="match status" value="1"/>
</dbReference>
<dbReference type="STRING" id="690566.Sphch_2156"/>
<keyword evidence="2" id="KW-0479">Metal-binding</keyword>
<sequence precursor="true">MFKTRKLWSTCLIAATLPCSALALTPRESDATQAAAIHTLPEFVEFLKLPNVMHKSTADMRKNADWVEAAFKRHGFEARQLPDGETPMVFAQAPGASPKRKTVLFYAHMDGQAVFPKDWDQADPFQPVLKQKGIDGKLAPIPIEKITKGGAVDPEWRLFARSAADDKAPIMMLMAAMDALKAQGKTAGINIKIIIDSHEEGGPPTLKDVVQNNLELLKADAVVMLDGPMHPSNKPTLVFGHRGGMGFDLTVFAGNNDAHSGHFGNFLPDPSFALAHLLSTMRDMDGRVLIPGFYDGVDMSPAMKKILAAVPDDEAAIRARIGIARNEKVGDNYQEAMNYPTFNITSMVSGQPGSRRSVIPAFATASVSSRTVPGTPPGRQIALVRKWVEAQGYHLVESEPTDDERGKFPLIAAIRGGGGMPALMTPLDAAVGKWAAAAFADVFGQDPIRIPIMGGGVPTRPLADGLKVPILLIPLVNADNNQHAANENLRLGNYKTGVESLYALFVAKFTN</sequence>
<feature type="signal peptide" evidence="4">
    <location>
        <begin position="1"/>
        <end position="23"/>
    </location>
</feature>
<protein>
    <submittedName>
        <fullName evidence="6">Peptidase dimerization domain protein</fullName>
    </submittedName>
</protein>
<evidence type="ECO:0000256" key="1">
    <source>
        <dbReference type="ARBA" id="ARBA00022670"/>
    </source>
</evidence>
<dbReference type="InterPro" id="IPR011650">
    <property type="entry name" value="Peptidase_M20_dimer"/>
</dbReference>
<dbReference type="Gene3D" id="3.40.630.10">
    <property type="entry name" value="Zn peptidases"/>
    <property type="match status" value="1"/>
</dbReference>
<evidence type="ECO:0000256" key="3">
    <source>
        <dbReference type="ARBA" id="ARBA00022801"/>
    </source>
</evidence>
<evidence type="ECO:0000256" key="2">
    <source>
        <dbReference type="ARBA" id="ARBA00022723"/>
    </source>
</evidence>
<dbReference type="EMBL" id="CP002798">
    <property type="protein sequence ID" value="AEG49822.1"/>
    <property type="molecule type" value="Genomic_DNA"/>
</dbReference>
<dbReference type="PANTHER" id="PTHR43270">
    <property type="entry name" value="BETA-ALA-HIS DIPEPTIDASE"/>
    <property type="match status" value="1"/>
</dbReference>
<reference evidence="6 7" key="1">
    <citation type="submission" date="2011-05" db="EMBL/GenBank/DDBJ databases">
        <title>Complete sequence of chromosome 1 of Sphingobium chlorophenolicum L-1.</title>
        <authorList>
            <consortium name="US DOE Joint Genome Institute"/>
            <person name="Lucas S."/>
            <person name="Han J."/>
            <person name="Lapidus A."/>
            <person name="Cheng J.-F."/>
            <person name="Goodwin L."/>
            <person name="Pitluck S."/>
            <person name="Peters L."/>
            <person name="Daligault H."/>
            <person name="Han C."/>
            <person name="Tapia R."/>
            <person name="Land M."/>
            <person name="Hauser L."/>
            <person name="Kyrpides N."/>
            <person name="Ivanova N."/>
            <person name="Pagani I."/>
            <person name="Turner P."/>
            <person name="Copley S."/>
            <person name="Woyke T."/>
        </authorList>
    </citation>
    <scope>NUCLEOTIDE SEQUENCE [LARGE SCALE GENOMIC DNA]</scope>
    <source>
        <strain evidence="6 7">L-1</strain>
    </source>
</reference>
<evidence type="ECO:0000256" key="4">
    <source>
        <dbReference type="SAM" id="SignalP"/>
    </source>
</evidence>
<evidence type="ECO:0000313" key="6">
    <source>
        <dbReference type="EMBL" id="AEG49822.1"/>
    </source>
</evidence>
<keyword evidence="7" id="KW-1185">Reference proteome</keyword>
<proteinExistence type="predicted"/>
<dbReference type="GO" id="GO:0008233">
    <property type="term" value="F:peptidase activity"/>
    <property type="evidence" value="ECO:0007669"/>
    <property type="project" value="UniProtKB-KW"/>
</dbReference>
<keyword evidence="4" id="KW-0732">Signal</keyword>
<dbReference type="InterPro" id="IPR051458">
    <property type="entry name" value="Cyt/Met_Dipeptidase"/>
</dbReference>
<dbReference type="HOGENOM" id="CLU_029469_2_1_5"/>
<dbReference type="GO" id="GO:0006508">
    <property type="term" value="P:proteolysis"/>
    <property type="evidence" value="ECO:0007669"/>
    <property type="project" value="UniProtKB-KW"/>
</dbReference>
<dbReference type="Gene3D" id="3.30.70.360">
    <property type="match status" value="1"/>
</dbReference>
<dbReference type="SUPFAM" id="SSF53187">
    <property type="entry name" value="Zn-dependent exopeptidases"/>
    <property type="match status" value="1"/>
</dbReference>
<evidence type="ECO:0000313" key="7">
    <source>
        <dbReference type="Proteomes" id="UP000007150"/>
    </source>
</evidence>
<keyword evidence="1" id="KW-0645">Protease</keyword>
<dbReference type="Proteomes" id="UP000007150">
    <property type="component" value="Chromosome 1"/>
</dbReference>
<dbReference type="PANTHER" id="PTHR43270:SF8">
    <property type="entry name" value="DI- AND TRIPEPTIDASE DUG2-RELATED"/>
    <property type="match status" value="1"/>
</dbReference>
<dbReference type="InterPro" id="IPR002933">
    <property type="entry name" value="Peptidase_M20"/>
</dbReference>
<keyword evidence="3" id="KW-0378">Hydrolase</keyword>